<evidence type="ECO:0000313" key="3">
    <source>
        <dbReference type="Proteomes" id="UP000480246"/>
    </source>
</evidence>
<dbReference type="RefSeq" id="WP_153405054.1">
    <property type="nucleotide sequence ID" value="NZ_ML762435.1"/>
</dbReference>
<reference evidence="2 3" key="1">
    <citation type="submission" date="2019-10" db="EMBL/GenBank/DDBJ databases">
        <title>Gracilibacillus sp. nov. isolated from rice seeds.</title>
        <authorList>
            <person name="He S."/>
        </authorList>
    </citation>
    <scope>NUCLEOTIDE SEQUENCE [LARGE SCALE GENOMIC DNA]</scope>
    <source>
        <strain evidence="2 3">TD8</strain>
    </source>
</reference>
<protein>
    <submittedName>
        <fullName evidence="2">Uncharacterized protein</fullName>
    </submittedName>
</protein>
<dbReference type="AlphaFoldDB" id="A0A7C8GSJ7"/>
<feature type="compositionally biased region" description="Polar residues" evidence="1">
    <location>
        <begin position="67"/>
        <end position="78"/>
    </location>
</feature>
<dbReference type="EMBL" id="WEID01000073">
    <property type="protein sequence ID" value="KAB8129864.1"/>
    <property type="molecule type" value="Genomic_DNA"/>
</dbReference>
<evidence type="ECO:0000313" key="2">
    <source>
        <dbReference type="EMBL" id="KAB8129864.1"/>
    </source>
</evidence>
<name>A0A7C8GSJ7_9BACI</name>
<organism evidence="2 3">
    <name type="scientific">Gracilibacillus oryzae</name>
    <dbReference type="NCBI Taxonomy" id="1672701"/>
    <lineage>
        <taxon>Bacteria</taxon>
        <taxon>Bacillati</taxon>
        <taxon>Bacillota</taxon>
        <taxon>Bacilli</taxon>
        <taxon>Bacillales</taxon>
        <taxon>Bacillaceae</taxon>
        <taxon>Gracilibacillus</taxon>
    </lineage>
</organism>
<keyword evidence="3" id="KW-1185">Reference proteome</keyword>
<proteinExistence type="predicted"/>
<dbReference type="Proteomes" id="UP000480246">
    <property type="component" value="Unassembled WGS sequence"/>
</dbReference>
<sequence length="140" mass="15874">MEKKPLSPGYVAFYFFGRRSELSQCQAGEKREQRRHSAVISMPRRRGTGAAKAFSRHFNTKKERNGSSEGIQQLSQCQAGERGEQRRHSAVISIPSRRGKETAKAFSIRFISKNTTKENPQGLQSLFEISILAVWENQNS</sequence>
<evidence type="ECO:0000256" key="1">
    <source>
        <dbReference type="SAM" id="MobiDB-lite"/>
    </source>
</evidence>
<accession>A0A7C8GSJ7</accession>
<gene>
    <name evidence="2" type="ORF">F9U64_14565</name>
</gene>
<comment type="caution">
    <text evidence="2">The sequence shown here is derived from an EMBL/GenBank/DDBJ whole genome shotgun (WGS) entry which is preliminary data.</text>
</comment>
<feature type="region of interest" description="Disordered" evidence="1">
    <location>
        <begin position="43"/>
        <end position="89"/>
    </location>
</feature>